<organism evidence="2 3">
    <name type="scientific">Lentithecium fluviatile CBS 122367</name>
    <dbReference type="NCBI Taxonomy" id="1168545"/>
    <lineage>
        <taxon>Eukaryota</taxon>
        <taxon>Fungi</taxon>
        <taxon>Dikarya</taxon>
        <taxon>Ascomycota</taxon>
        <taxon>Pezizomycotina</taxon>
        <taxon>Dothideomycetes</taxon>
        <taxon>Pleosporomycetidae</taxon>
        <taxon>Pleosporales</taxon>
        <taxon>Massarineae</taxon>
        <taxon>Lentitheciaceae</taxon>
        <taxon>Lentithecium</taxon>
    </lineage>
</organism>
<evidence type="ECO:0000313" key="2">
    <source>
        <dbReference type="EMBL" id="KAF2681909.1"/>
    </source>
</evidence>
<evidence type="ECO:0000313" key="3">
    <source>
        <dbReference type="Proteomes" id="UP000799291"/>
    </source>
</evidence>
<proteinExistence type="predicted"/>
<dbReference type="AlphaFoldDB" id="A0A6G1IVJ9"/>
<dbReference type="EMBL" id="MU005589">
    <property type="protein sequence ID" value="KAF2681909.1"/>
    <property type="molecule type" value="Genomic_DNA"/>
</dbReference>
<keyword evidence="3" id="KW-1185">Reference proteome</keyword>
<gene>
    <name evidence="2" type="ORF">K458DRAFT_391420</name>
</gene>
<name>A0A6G1IVJ9_9PLEO</name>
<evidence type="ECO:0000256" key="1">
    <source>
        <dbReference type="SAM" id="Phobius"/>
    </source>
</evidence>
<feature type="transmembrane region" description="Helical" evidence="1">
    <location>
        <begin position="146"/>
        <end position="166"/>
    </location>
</feature>
<feature type="transmembrane region" description="Helical" evidence="1">
    <location>
        <begin position="60"/>
        <end position="84"/>
    </location>
</feature>
<feature type="transmembrane region" description="Helical" evidence="1">
    <location>
        <begin position="105"/>
        <end position="126"/>
    </location>
</feature>
<dbReference type="Proteomes" id="UP000799291">
    <property type="component" value="Unassembled WGS sequence"/>
</dbReference>
<keyword evidence="1" id="KW-0472">Membrane</keyword>
<sequence>MSMNLYILKLTGSQEVRLAPFAACTKQPDGDYKCGIGWGAAAGLPPTPLVDHLLSMQKNILYPLFTLGGILFFGSALCIMANIFSRNHHLVVTRGGYCRLLRVGLWLSVAMGLAGVVSTIAVVKTLKAASATYGSEGVSVVEGTSAVALMCVALLLHGNFTVFHSFGL</sequence>
<accession>A0A6G1IVJ9</accession>
<keyword evidence="1" id="KW-1133">Transmembrane helix</keyword>
<reference evidence="2" key="1">
    <citation type="journal article" date="2020" name="Stud. Mycol.">
        <title>101 Dothideomycetes genomes: a test case for predicting lifestyles and emergence of pathogens.</title>
        <authorList>
            <person name="Haridas S."/>
            <person name="Albert R."/>
            <person name="Binder M."/>
            <person name="Bloem J."/>
            <person name="Labutti K."/>
            <person name="Salamov A."/>
            <person name="Andreopoulos B."/>
            <person name="Baker S."/>
            <person name="Barry K."/>
            <person name="Bills G."/>
            <person name="Bluhm B."/>
            <person name="Cannon C."/>
            <person name="Castanera R."/>
            <person name="Culley D."/>
            <person name="Daum C."/>
            <person name="Ezra D."/>
            <person name="Gonzalez J."/>
            <person name="Henrissat B."/>
            <person name="Kuo A."/>
            <person name="Liang C."/>
            <person name="Lipzen A."/>
            <person name="Lutzoni F."/>
            <person name="Magnuson J."/>
            <person name="Mondo S."/>
            <person name="Nolan M."/>
            <person name="Ohm R."/>
            <person name="Pangilinan J."/>
            <person name="Park H.-J."/>
            <person name="Ramirez L."/>
            <person name="Alfaro M."/>
            <person name="Sun H."/>
            <person name="Tritt A."/>
            <person name="Yoshinaga Y."/>
            <person name="Zwiers L.-H."/>
            <person name="Turgeon B."/>
            <person name="Goodwin S."/>
            <person name="Spatafora J."/>
            <person name="Crous P."/>
            <person name="Grigoriev I."/>
        </authorList>
    </citation>
    <scope>NUCLEOTIDE SEQUENCE</scope>
    <source>
        <strain evidence="2">CBS 122367</strain>
    </source>
</reference>
<keyword evidence="1" id="KW-0812">Transmembrane</keyword>
<protein>
    <submittedName>
        <fullName evidence="2">Uncharacterized protein</fullName>
    </submittedName>
</protein>